<dbReference type="InterPro" id="IPR006314">
    <property type="entry name" value="Dyp_peroxidase"/>
</dbReference>
<keyword evidence="8" id="KW-0456">Lyase</keyword>
<evidence type="ECO:0000256" key="12">
    <source>
        <dbReference type="ARBA" id="ARBA00048856"/>
    </source>
</evidence>
<dbReference type="InterPro" id="IPR006311">
    <property type="entry name" value="TAT_signal"/>
</dbReference>
<keyword evidence="14" id="KW-1133">Transmembrane helix</keyword>
<dbReference type="STRING" id="479431.Namu_4911"/>
<dbReference type="GO" id="GO:0046872">
    <property type="term" value="F:metal ion binding"/>
    <property type="evidence" value="ECO:0007669"/>
    <property type="project" value="UniProtKB-KW"/>
</dbReference>
<evidence type="ECO:0000256" key="7">
    <source>
        <dbReference type="ARBA" id="ARBA00023004"/>
    </source>
</evidence>
<keyword evidence="14" id="KW-0472">Membrane</keyword>
<comment type="function">
    <text evidence="13">Involved in the recovery of exogenous heme iron. Extracts iron from heme while preserving the protoporphyrin ring intact.</text>
</comment>
<evidence type="ECO:0000259" key="16">
    <source>
        <dbReference type="Pfam" id="PF20628"/>
    </source>
</evidence>
<dbReference type="Pfam" id="PF04261">
    <property type="entry name" value="Dyp_perox_N"/>
    <property type="match status" value="1"/>
</dbReference>
<evidence type="ECO:0000256" key="2">
    <source>
        <dbReference type="ARBA" id="ARBA00022559"/>
    </source>
</evidence>
<dbReference type="InterPro" id="IPR011008">
    <property type="entry name" value="Dimeric_a/b-barrel"/>
</dbReference>
<organism evidence="17 18">
    <name type="scientific">Nakamurella multipartita (strain ATCC 700099 / DSM 44233 / CIP 104796 / JCM 9543 / NBRC 105858 / Y-104)</name>
    <name type="common">Microsphaera multipartita</name>
    <dbReference type="NCBI Taxonomy" id="479431"/>
    <lineage>
        <taxon>Bacteria</taxon>
        <taxon>Bacillati</taxon>
        <taxon>Actinomycetota</taxon>
        <taxon>Actinomycetes</taxon>
        <taxon>Nakamurellales</taxon>
        <taxon>Nakamurellaceae</taxon>
        <taxon>Nakamurella</taxon>
    </lineage>
</organism>
<dbReference type="Proteomes" id="UP000002218">
    <property type="component" value="Chromosome"/>
</dbReference>
<comment type="catalytic activity">
    <reaction evidence="12">
        <text>heme b + 2 H(+) = protoporphyrin IX + Fe(2+)</text>
        <dbReference type="Rhea" id="RHEA:22584"/>
        <dbReference type="ChEBI" id="CHEBI:15378"/>
        <dbReference type="ChEBI" id="CHEBI:29033"/>
        <dbReference type="ChEBI" id="CHEBI:57306"/>
        <dbReference type="ChEBI" id="CHEBI:60344"/>
        <dbReference type="EC" id="4.98.1.1"/>
    </reaction>
    <physiologicalReaction direction="left-to-right" evidence="12">
        <dbReference type="Rhea" id="RHEA:22585"/>
    </physiologicalReaction>
</comment>
<evidence type="ECO:0000256" key="5">
    <source>
        <dbReference type="ARBA" id="ARBA00022729"/>
    </source>
</evidence>
<evidence type="ECO:0000259" key="15">
    <source>
        <dbReference type="Pfam" id="PF04261"/>
    </source>
</evidence>
<feature type="domain" description="Dyp-type peroxidase C-terminal" evidence="16">
    <location>
        <begin position="239"/>
        <end position="428"/>
    </location>
</feature>
<dbReference type="PROSITE" id="PS51404">
    <property type="entry name" value="DYP_PEROXIDASE"/>
    <property type="match status" value="1"/>
</dbReference>
<keyword evidence="2 13" id="KW-0575">Peroxidase</keyword>
<evidence type="ECO:0000256" key="10">
    <source>
        <dbReference type="ARBA" id="ARBA00033771"/>
    </source>
</evidence>
<dbReference type="InterPro" id="IPR048327">
    <property type="entry name" value="Dyp_perox_N"/>
</dbReference>
<dbReference type="InterPro" id="IPR048328">
    <property type="entry name" value="Dyp_perox_C"/>
</dbReference>
<evidence type="ECO:0000256" key="8">
    <source>
        <dbReference type="ARBA" id="ARBA00023239"/>
    </source>
</evidence>
<name>C8X9Y5_NAKMY</name>
<dbReference type="GO" id="GO:0005829">
    <property type="term" value="C:cytosol"/>
    <property type="evidence" value="ECO:0007669"/>
    <property type="project" value="TreeGrafter"/>
</dbReference>
<evidence type="ECO:0000256" key="13">
    <source>
        <dbReference type="RuleBase" id="RU365017"/>
    </source>
</evidence>
<comment type="cofactor">
    <cofactor evidence="13">
        <name>heme b</name>
        <dbReference type="ChEBI" id="CHEBI:60344"/>
    </cofactor>
    <text evidence="13">Binds 1 heme b (iron(II)-protoporphyrin IX) group non-covalently per subunit.</text>
</comment>
<dbReference type="EC" id="1.11.1.-" evidence="13"/>
<keyword evidence="4 13" id="KW-0479">Metal-binding</keyword>
<reference evidence="17 18" key="2">
    <citation type="journal article" date="2010" name="Stand. Genomic Sci.">
        <title>Complete genome sequence of Nakamurella multipartita type strain (Y-104).</title>
        <authorList>
            <person name="Tice H."/>
            <person name="Mayilraj S."/>
            <person name="Sims D."/>
            <person name="Lapidus A."/>
            <person name="Nolan M."/>
            <person name="Lucas S."/>
            <person name="Glavina Del Rio T."/>
            <person name="Copeland A."/>
            <person name="Cheng J.F."/>
            <person name="Meincke L."/>
            <person name="Bruce D."/>
            <person name="Goodwin L."/>
            <person name="Pitluck S."/>
            <person name="Ivanova N."/>
            <person name="Mavromatis K."/>
            <person name="Ovchinnikova G."/>
            <person name="Pati A."/>
            <person name="Chen A."/>
            <person name="Palaniappan K."/>
            <person name="Land M."/>
            <person name="Hauser L."/>
            <person name="Chang Y.J."/>
            <person name="Jeffries C.D."/>
            <person name="Detter J.C."/>
            <person name="Brettin T."/>
            <person name="Rohde M."/>
            <person name="Goker M."/>
            <person name="Bristow J."/>
            <person name="Eisen J.A."/>
            <person name="Markowitz V."/>
            <person name="Hugenholtz P."/>
            <person name="Kyrpides N.C."/>
            <person name="Klenk H.P."/>
            <person name="Chen F."/>
        </authorList>
    </citation>
    <scope>NUCLEOTIDE SEQUENCE [LARGE SCALE GENOMIC DNA]</scope>
    <source>
        <strain evidence="18">ATCC 700099 / DSM 44233 / CIP 104796 / JCM 9543 / NBRC 105858 / Y-104</strain>
    </source>
</reference>
<dbReference type="GO" id="GO:0033212">
    <property type="term" value="P:iron import into cell"/>
    <property type="evidence" value="ECO:0007669"/>
    <property type="project" value="InterPro"/>
</dbReference>
<dbReference type="eggNOG" id="COG2837">
    <property type="taxonomic scope" value="Bacteria"/>
</dbReference>
<dbReference type="GO" id="GO:0020037">
    <property type="term" value="F:heme binding"/>
    <property type="evidence" value="ECO:0007669"/>
    <property type="project" value="InterPro"/>
</dbReference>
<dbReference type="KEGG" id="nml:Namu_4911"/>
<dbReference type="GO" id="GO:0004325">
    <property type="term" value="F:ferrochelatase activity"/>
    <property type="evidence" value="ECO:0007669"/>
    <property type="project" value="UniProtKB-EC"/>
</dbReference>
<evidence type="ECO:0000256" key="11">
    <source>
        <dbReference type="ARBA" id="ARBA00033775"/>
    </source>
</evidence>
<comment type="similarity">
    <text evidence="9 13">Belongs to the DyP-type peroxidase family.</text>
</comment>
<dbReference type="PANTHER" id="PTHR30521:SF4">
    <property type="entry name" value="DEFERROCHELATASE"/>
    <property type="match status" value="1"/>
</dbReference>
<evidence type="ECO:0000313" key="17">
    <source>
        <dbReference type="EMBL" id="ACV81185.1"/>
    </source>
</evidence>
<dbReference type="SUPFAM" id="SSF54909">
    <property type="entry name" value="Dimeric alpha+beta barrel"/>
    <property type="match status" value="1"/>
</dbReference>
<evidence type="ECO:0000313" key="18">
    <source>
        <dbReference type="Proteomes" id="UP000002218"/>
    </source>
</evidence>
<dbReference type="GO" id="GO:0004601">
    <property type="term" value="F:peroxidase activity"/>
    <property type="evidence" value="ECO:0007669"/>
    <property type="project" value="UniProtKB-KW"/>
</dbReference>
<evidence type="ECO:0000256" key="3">
    <source>
        <dbReference type="ARBA" id="ARBA00022617"/>
    </source>
</evidence>
<evidence type="ECO:0000256" key="1">
    <source>
        <dbReference type="ARBA" id="ARBA00004196"/>
    </source>
</evidence>
<evidence type="ECO:0000256" key="9">
    <source>
        <dbReference type="ARBA" id="ARBA00025737"/>
    </source>
</evidence>
<dbReference type="NCBIfam" id="TIGR01413">
    <property type="entry name" value="Dyp_perox_fam"/>
    <property type="match status" value="1"/>
</dbReference>
<accession>C8X9Y5</accession>
<evidence type="ECO:0000256" key="14">
    <source>
        <dbReference type="SAM" id="Phobius"/>
    </source>
</evidence>
<dbReference type="PROSITE" id="PS51318">
    <property type="entry name" value="TAT"/>
    <property type="match status" value="1"/>
</dbReference>
<dbReference type="Pfam" id="PF20628">
    <property type="entry name" value="Dyp_perox_C"/>
    <property type="match status" value="1"/>
</dbReference>
<protein>
    <recommendedName>
        <fullName evidence="10 13">Deferrochelatase</fullName>
        <ecNumber evidence="13">1.11.1.-</ecNumber>
    </recommendedName>
    <alternativeName>
        <fullName evidence="11 13">Peroxidase EfeB</fullName>
    </alternativeName>
</protein>
<feature type="transmembrane region" description="Helical" evidence="14">
    <location>
        <begin position="12"/>
        <end position="36"/>
    </location>
</feature>
<dbReference type="EMBL" id="CP001737">
    <property type="protein sequence ID" value="ACV81185.1"/>
    <property type="molecule type" value="Genomic_DNA"/>
</dbReference>
<evidence type="ECO:0000256" key="4">
    <source>
        <dbReference type="ARBA" id="ARBA00022723"/>
    </source>
</evidence>
<dbReference type="InterPro" id="IPR006313">
    <property type="entry name" value="EfeB/EfeN"/>
</dbReference>
<keyword evidence="14" id="KW-0812">Transmembrane</keyword>
<dbReference type="NCBIfam" id="TIGR01412">
    <property type="entry name" value="tat_substr_1"/>
    <property type="match status" value="1"/>
</dbReference>
<keyword evidence="18" id="KW-1185">Reference proteome</keyword>
<keyword evidence="5" id="KW-0732">Signal</keyword>
<dbReference type="AlphaFoldDB" id="C8X9Y5"/>
<keyword evidence="3 13" id="KW-0349">Heme</keyword>
<reference evidence="18" key="1">
    <citation type="submission" date="2009-09" db="EMBL/GenBank/DDBJ databases">
        <title>The complete genome of Nakamurella multipartita DSM 44233.</title>
        <authorList>
            <consortium name="US DOE Joint Genome Institute (JGI-PGF)"/>
            <person name="Lucas S."/>
            <person name="Copeland A."/>
            <person name="Lapidus A."/>
            <person name="Glavina del Rio T."/>
            <person name="Dalin E."/>
            <person name="Tice H."/>
            <person name="Bruce D."/>
            <person name="Goodwin L."/>
            <person name="Pitluck S."/>
            <person name="Kyrpides N."/>
            <person name="Mavromatis K."/>
            <person name="Ivanova N."/>
            <person name="Ovchinnikova G."/>
            <person name="Sims D."/>
            <person name="Meincke L."/>
            <person name="Brettin T."/>
            <person name="Detter J.C."/>
            <person name="Han C."/>
            <person name="Larimer F."/>
            <person name="Land M."/>
            <person name="Hauser L."/>
            <person name="Markowitz V."/>
            <person name="Cheng J.-F."/>
            <person name="Hugenholtz P."/>
            <person name="Woyke T."/>
            <person name="Wu D."/>
            <person name="Klenk H.-P."/>
            <person name="Eisen J.A."/>
        </authorList>
    </citation>
    <scope>NUCLEOTIDE SEQUENCE [LARGE SCALE GENOMIC DNA]</scope>
    <source>
        <strain evidence="18">ATCC 700099 / DSM 44233 / CIP 104796 / JCM 9543 / NBRC 105858 / Y-104</strain>
    </source>
</reference>
<dbReference type="PANTHER" id="PTHR30521">
    <property type="entry name" value="DEFERROCHELATASE/PEROXIDASE"/>
    <property type="match status" value="1"/>
</dbReference>
<evidence type="ECO:0000256" key="6">
    <source>
        <dbReference type="ARBA" id="ARBA00023002"/>
    </source>
</evidence>
<keyword evidence="6 13" id="KW-0560">Oxidoreductase</keyword>
<gene>
    <name evidence="17" type="ordered locus">Namu_4911</name>
</gene>
<feature type="domain" description="Dyp-type peroxidase N-terminal" evidence="15">
    <location>
        <begin position="74"/>
        <end position="227"/>
    </location>
</feature>
<proteinExistence type="inferred from homology"/>
<comment type="subcellular location">
    <subcellularLocation>
        <location evidence="1">Cell envelope</location>
    </subcellularLocation>
</comment>
<dbReference type="HOGENOM" id="CLU_039488_2_0_11"/>
<dbReference type="InParanoid" id="C8X9Y5"/>
<dbReference type="GO" id="GO:0030313">
    <property type="term" value="C:cell envelope"/>
    <property type="evidence" value="ECO:0007669"/>
    <property type="project" value="UniProtKB-SubCell"/>
</dbReference>
<keyword evidence="7 13" id="KW-0408">Iron</keyword>
<dbReference type="OrthoDB" id="9781066at2"/>
<sequence length="441" mass="46940" precursor="true">MTEQGTSRRRFFTGAAGLGVAAGVGVGVGVATGYGIRAATEANAASTDPGSTGAASTDPDAQANAIVPFYGARQAGIVTPQQERLMFAAFDVSTTDVEELKRMLGRWAAMAARMTQGKQVSDSPTKPAQPPFDTGEAMDLGAHSLTITVGFGPSLFDDRFGLADRMPPELTAFGTIPGDAVMRAELSDGDLCVQACADDPQVVFHAIRNLARAARGTATLRWSQLGFGRASSTGSQQVTPRNLMGFKDGTRNVRADDTATLDAHVWVGANGASLAPEHEWMRGGSYLVARKIRMEIESWDTDPLEDQEKIFARFKDTGAPLTGGDEFTAPDYAKLGDNGQPVIDIDAHIRLASPEQNNGLTILRRGYNYTDGQDPATGKLAAGLFFIAYQRDPQTQFKVLQTRLGKSDLLNEYIAHIGGGLWGCPPGVSAPGDWFGKSLFT</sequence>
<dbReference type="RefSeq" id="WP_015749994.1">
    <property type="nucleotide sequence ID" value="NC_013235.1"/>
</dbReference>